<dbReference type="EMBL" id="CM042891">
    <property type="protein sequence ID" value="KAI4302295.1"/>
    <property type="molecule type" value="Genomic_DNA"/>
</dbReference>
<reference evidence="2" key="1">
    <citation type="journal article" date="2023" name="Front. Plant Sci.">
        <title>Chromosomal-level genome assembly of Melastoma candidum provides insights into trichome evolution.</title>
        <authorList>
            <person name="Zhong Y."/>
            <person name="Wu W."/>
            <person name="Sun C."/>
            <person name="Zou P."/>
            <person name="Liu Y."/>
            <person name="Dai S."/>
            <person name="Zhou R."/>
        </authorList>
    </citation>
    <scope>NUCLEOTIDE SEQUENCE [LARGE SCALE GENOMIC DNA]</scope>
</reference>
<evidence type="ECO:0000313" key="2">
    <source>
        <dbReference type="Proteomes" id="UP001057402"/>
    </source>
</evidence>
<comment type="caution">
    <text evidence="1">The sequence shown here is derived from an EMBL/GenBank/DDBJ whole genome shotgun (WGS) entry which is preliminary data.</text>
</comment>
<sequence>MELEERMEKDLESWNGIYRNTRKSEKFNFGANERDEGELGRTGQPACIYNIYGWTGAWPFLHCSSLYRGLNLTTKSRRIRSDDVDTVSRLNSLSNSCYQELLCEVGGMFSMTYKVDNIHTMLWIGLVQLVERFHYPQAESVLEDVVKGETMGDVLYFWACLEMDGSVNGTNDVVTFWTMCDMLNGGSCREAFKLAFRKMYKLPPHIEALPPMPDDGG</sequence>
<protein>
    <submittedName>
        <fullName evidence="1">Uncharacterized protein</fullName>
    </submittedName>
</protein>
<evidence type="ECO:0000313" key="1">
    <source>
        <dbReference type="EMBL" id="KAI4302295.1"/>
    </source>
</evidence>
<keyword evidence="2" id="KW-1185">Reference proteome</keyword>
<accession>A0ACB9KYD2</accession>
<proteinExistence type="predicted"/>
<gene>
    <name evidence="1" type="ORF">MLD38_038064</name>
</gene>
<name>A0ACB9KYD2_9MYRT</name>
<dbReference type="Proteomes" id="UP001057402">
    <property type="component" value="Chromosome 12"/>
</dbReference>
<organism evidence="1 2">
    <name type="scientific">Melastoma candidum</name>
    <dbReference type="NCBI Taxonomy" id="119954"/>
    <lineage>
        <taxon>Eukaryota</taxon>
        <taxon>Viridiplantae</taxon>
        <taxon>Streptophyta</taxon>
        <taxon>Embryophyta</taxon>
        <taxon>Tracheophyta</taxon>
        <taxon>Spermatophyta</taxon>
        <taxon>Magnoliopsida</taxon>
        <taxon>eudicotyledons</taxon>
        <taxon>Gunneridae</taxon>
        <taxon>Pentapetalae</taxon>
        <taxon>rosids</taxon>
        <taxon>malvids</taxon>
        <taxon>Myrtales</taxon>
        <taxon>Melastomataceae</taxon>
        <taxon>Melastomatoideae</taxon>
        <taxon>Melastomateae</taxon>
        <taxon>Melastoma</taxon>
    </lineage>
</organism>